<protein>
    <submittedName>
        <fullName evidence="1">Uncharacterized protein</fullName>
    </submittedName>
</protein>
<sequence>MNEAKFHKCSFMTESELKNVTREHINEYVTLPRHNSIWLLHHLPRGRYSLPHGNGSMGGHEDHDPLPGLRLSFAIVIEMEVLTETPLCDPLEYKAGSALAPTFLFRARVLKHEPSALARRGLGVVNDRRHRIGDNVRY</sequence>
<dbReference type="EMBL" id="BGZK01002417">
    <property type="protein sequence ID" value="GBP93784.1"/>
    <property type="molecule type" value="Genomic_DNA"/>
</dbReference>
<keyword evidence="2" id="KW-1185">Reference proteome</keyword>
<gene>
    <name evidence="1" type="ORF">EVAR_61265_1</name>
</gene>
<comment type="caution">
    <text evidence="1">The sequence shown here is derived from an EMBL/GenBank/DDBJ whole genome shotgun (WGS) entry which is preliminary data.</text>
</comment>
<evidence type="ECO:0000313" key="1">
    <source>
        <dbReference type="EMBL" id="GBP93784.1"/>
    </source>
</evidence>
<dbReference type="Proteomes" id="UP000299102">
    <property type="component" value="Unassembled WGS sequence"/>
</dbReference>
<proteinExistence type="predicted"/>
<dbReference type="AlphaFoldDB" id="A0A4C2A3G4"/>
<name>A0A4C2A3G4_EUMVA</name>
<evidence type="ECO:0000313" key="2">
    <source>
        <dbReference type="Proteomes" id="UP000299102"/>
    </source>
</evidence>
<reference evidence="1 2" key="1">
    <citation type="journal article" date="2019" name="Commun. Biol.">
        <title>The bagworm genome reveals a unique fibroin gene that provides high tensile strength.</title>
        <authorList>
            <person name="Kono N."/>
            <person name="Nakamura H."/>
            <person name="Ohtoshi R."/>
            <person name="Tomita M."/>
            <person name="Numata K."/>
            <person name="Arakawa K."/>
        </authorList>
    </citation>
    <scope>NUCLEOTIDE SEQUENCE [LARGE SCALE GENOMIC DNA]</scope>
</reference>
<organism evidence="1 2">
    <name type="scientific">Eumeta variegata</name>
    <name type="common">Bagworm moth</name>
    <name type="synonym">Eumeta japonica</name>
    <dbReference type="NCBI Taxonomy" id="151549"/>
    <lineage>
        <taxon>Eukaryota</taxon>
        <taxon>Metazoa</taxon>
        <taxon>Ecdysozoa</taxon>
        <taxon>Arthropoda</taxon>
        <taxon>Hexapoda</taxon>
        <taxon>Insecta</taxon>
        <taxon>Pterygota</taxon>
        <taxon>Neoptera</taxon>
        <taxon>Endopterygota</taxon>
        <taxon>Lepidoptera</taxon>
        <taxon>Glossata</taxon>
        <taxon>Ditrysia</taxon>
        <taxon>Tineoidea</taxon>
        <taxon>Psychidae</taxon>
        <taxon>Oiketicinae</taxon>
        <taxon>Eumeta</taxon>
    </lineage>
</organism>
<accession>A0A4C2A3G4</accession>